<evidence type="ECO:0000313" key="2">
    <source>
        <dbReference type="EMBL" id="KAJ0188422.1"/>
    </source>
</evidence>
<evidence type="ECO:0000256" key="1">
    <source>
        <dbReference type="SAM" id="Coils"/>
    </source>
</evidence>
<sequence>MHGSYLTSLAYNTDKTPKINQNWSNSRRRCIRVHIAPSQTRRIFVIVDSRFKICTSKTKHPPNKKFKVFPNSLLATVKKEVSCLKKEVNELKKNALSYKVEITCYLL</sequence>
<gene>
    <name evidence="2" type="ORF">LSAT_V11C900464650</name>
</gene>
<reference evidence="2 3" key="1">
    <citation type="journal article" date="2017" name="Nat. Commun.">
        <title>Genome assembly with in vitro proximity ligation data and whole-genome triplication in lettuce.</title>
        <authorList>
            <person name="Reyes-Chin-Wo S."/>
            <person name="Wang Z."/>
            <person name="Yang X."/>
            <person name="Kozik A."/>
            <person name="Arikit S."/>
            <person name="Song C."/>
            <person name="Xia L."/>
            <person name="Froenicke L."/>
            <person name="Lavelle D.O."/>
            <person name="Truco M.J."/>
            <person name="Xia R."/>
            <person name="Zhu S."/>
            <person name="Xu C."/>
            <person name="Xu H."/>
            <person name="Xu X."/>
            <person name="Cox K."/>
            <person name="Korf I."/>
            <person name="Meyers B.C."/>
            <person name="Michelmore R.W."/>
        </authorList>
    </citation>
    <scope>NUCLEOTIDE SEQUENCE [LARGE SCALE GENOMIC DNA]</scope>
    <source>
        <strain evidence="3">cv. Salinas</strain>
        <tissue evidence="2">Seedlings</tissue>
    </source>
</reference>
<proteinExistence type="predicted"/>
<name>A0A9R1UJ67_LACSA</name>
<comment type="caution">
    <text evidence="2">The sequence shown here is derived from an EMBL/GenBank/DDBJ whole genome shotgun (WGS) entry which is preliminary data.</text>
</comment>
<keyword evidence="3" id="KW-1185">Reference proteome</keyword>
<dbReference type="EMBL" id="NBSK02000009">
    <property type="protein sequence ID" value="KAJ0188422.1"/>
    <property type="molecule type" value="Genomic_DNA"/>
</dbReference>
<dbReference type="AlphaFoldDB" id="A0A9R1UJ67"/>
<feature type="coiled-coil region" evidence="1">
    <location>
        <begin position="74"/>
        <end position="101"/>
    </location>
</feature>
<protein>
    <submittedName>
        <fullName evidence="2">Uncharacterized protein</fullName>
    </submittedName>
</protein>
<evidence type="ECO:0000313" key="3">
    <source>
        <dbReference type="Proteomes" id="UP000235145"/>
    </source>
</evidence>
<accession>A0A9R1UJ67</accession>
<organism evidence="2 3">
    <name type="scientific">Lactuca sativa</name>
    <name type="common">Garden lettuce</name>
    <dbReference type="NCBI Taxonomy" id="4236"/>
    <lineage>
        <taxon>Eukaryota</taxon>
        <taxon>Viridiplantae</taxon>
        <taxon>Streptophyta</taxon>
        <taxon>Embryophyta</taxon>
        <taxon>Tracheophyta</taxon>
        <taxon>Spermatophyta</taxon>
        <taxon>Magnoliopsida</taxon>
        <taxon>eudicotyledons</taxon>
        <taxon>Gunneridae</taxon>
        <taxon>Pentapetalae</taxon>
        <taxon>asterids</taxon>
        <taxon>campanulids</taxon>
        <taxon>Asterales</taxon>
        <taxon>Asteraceae</taxon>
        <taxon>Cichorioideae</taxon>
        <taxon>Cichorieae</taxon>
        <taxon>Lactucinae</taxon>
        <taxon>Lactuca</taxon>
    </lineage>
</organism>
<keyword evidence="1" id="KW-0175">Coiled coil</keyword>
<dbReference type="Proteomes" id="UP000235145">
    <property type="component" value="Unassembled WGS sequence"/>
</dbReference>